<protein>
    <recommendedName>
        <fullName evidence="3">SEC-C motif-containing protein</fullName>
    </recommendedName>
</protein>
<accession>A0ABS4GWV0</accession>
<reference evidence="1 2" key="1">
    <citation type="submission" date="2021-03" db="EMBL/GenBank/DDBJ databases">
        <title>Genomic Encyclopedia of Type Strains, Phase IV (KMG-IV): sequencing the most valuable type-strain genomes for metagenomic binning, comparative biology and taxonomic classification.</title>
        <authorList>
            <person name="Goeker M."/>
        </authorList>
    </citation>
    <scope>NUCLEOTIDE SEQUENCE [LARGE SCALE GENOMIC DNA]</scope>
    <source>
        <strain evidence="1 2">DSM 24738</strain>
    </source>
</reference>
<comment type="caution">
    <text evidence="1">The sequence shown here is derived from an EMBL/GenBank/DDBJ whole genome shotgun (WGS) entry which is preliminary data.</text>
</comment>
<organism evidence="1 2">
    <name type="scientific">Ammoniphilus resinae</name>
    <dbReference type="NCBI Taxonomy" id="861532"/>
    <lineage>
        <taxon>Bacteria</taxon>
        <taxon>Bacillati</taxon>
        <taxon>Bacillota</taxon>
        <taxon>Bacilli</taxon>
        <taxon>Bacillales</taxon>
        <taxon>Paenibacillaceae</taxon>
        <taxon>Aneurinibacillus group</taxon>
        <taxon>Ammoniphilus</taxon>
    </lineage>
</organism>
<proteinExistence type="predicted"/>
<dbReference type="Pfam" id="PF02810">
    <property type="entry name" value="SEC-C"/>
    <property type="match status" value="1"/>
</dbReference>
<dbReference type="Proteomes" id="UP001519343">
    <property type="component" value="Unassembled WGS sequence"/>
</dbReference>
<evidence type="ECO:0000313" key="2">
    <source>
        <dbReference type="Proteomes" id="UP001519343"/>
    </source>
</evidence>
<gene>
    <name evidence="1" type="ORF">J2Z37_004741</name>
</gene>
<dbReference type="Gene3D" id="3.10.450.50">
    <property type="match status" value="1"/>
</dbReference>
<dbReference type="EMBL" id="JAGGKT010000026">
    <property type="protein sequence ID" value="MBP1934721.1"/>
    <property type="molecule type" value="Genomic_DNA"/>
</dbReference>
<name>A0ABS4GWV0_9BACL</name>
<dbReference type="RefSeq" id="WP_209812708.1">
    <property type="nucleotide sequence ID" value="NZ_JAGGKT010000026.1"/>
</dbReference>
<keyword evidence="2" id="KW-1185">Reference proteome</keyword>
<dbReference type="SUPFAM" id="SSF103642">
    <property type="entry name" value="Sec-C motif"/>
    <property type="match status" value="1"/>
</dbReference>
<evidence type="ECO:0008006" key="3">
    <source>
        <dbReference type="Google" id="ProtNLM"/>
    </source>
</evidence>
<sequence length="588" mass="68610">MMIGRNDPCFCGSGRKYKVCCLKKEKIVELRQLQTDRFFDLKHSLTTKMLDFLRSHLDHQEIVAARLLFKQVHQYEKSSRVKQYYDNFWLCFYVRFANGLRGVEWFYQQSKQQLAPNELELLVRWVQLKPKLLQATGPQPTGITVTDLITEENFFLPYCESLKNAFPWGILIALLEPFGEHYCIHGVATFHHPRLASELSDMIQSKIRETGKSYPEVVQDHYLDLMEHTLKESVSKQELTGRREEFTLIYHVHDFERTILFLQDQNQGIYVDNADQKNIQFSWTDTWYEYKDSLFPGAVQVSNVLASIEVNEQELTLTTVYPEIIDTFIQTANRFPLILKYKEQRTKVVPIPANTMITTTSVQLEREDTPSWLPLYAQQLMQMKNRLDNKEVERNNLAELEIWLREAEYSMMIFANDQYPSVGHPFNPNPIRRELGLADSPFVPHGRESFFTVVEGEGLHINVLPQDEIPYYQNIGLTPETAYTFYAADLVEFYKEKTVGKSDATIKKYQKGLQILVQHFHALGEEAPESWDEVNQTFWTTLLNDAHFAILRDFRSSHAKAFQSVLRQLLKWLEQQGVCCLPNIGDSL</sequence>
<evidence type="ECO:0000313" key="1">
    <source>
        <dbReference type="EMBL" id="MBP1934721.1"/>
    </source>
</evidence>
<dbReference type="InterPro" id="IPR004027">
    <property type="entry name" value="SEC_C_motif"/>
</dbReference>